<organism evidence="2 3">
    <name type="scientific">Bacillus cereus</name>
    <dbReference type="NCBI Taxonomy" id="1396"/>
    <lineage>
        <taxon>Bacteria</taxon>
        <taxon>Bacillati</taxon>
        <taxon>Bacillota</taxon>
        <taxon>Bacilli</taxon>
        <taxon>Bacillales</taxon>
        <taxon>Bacillaceae</taxon>
        <taxon>Bacillus</taxon>
        <taxon>Bacillus cereus group</taxon>
    </lineage>
</organism>
<protein>
    <submittedName>
        <fullName evidence="2">Uncharacterized protein</fullName>
    </submittedName>
</protein>
<feature type="region of interest" description="Disordered" evidence="1">
    <location>
        <begin position="37"/>
        <end position="61"/>
    </location>
</feature>
<evidence type="ECO:0000313" key="2">
    <source>
        <dbReference type="EMBL" id="PGM87387.1"/>
    </source>
</evidence>
<comment type="caution">
    <text evidence="2">The sequence shown here is derived from an EMBL/GenBank/DDBJ whole genome shotgun (WGS) entry which is preliminary data.</text>
</comment>
<dbReference type="Proteomes" id="UP000222054">
    <property type="component" value="Unassembled WGS sequence"/>
</dbReference>
<proteinExistence type="predicted"/>
<sequence length="61" mass="7714">MIKKVENNKFWRGGFAKNSHYWQQNRKEYDLASKNIQQKKEKNRNRPMRKEKEWMRNKKVM</sequence>
<reference evidence="2 3" key="1">
    <citation type="submission" date="2017-09" db="EMBL/GenBank/DDBJ databases">
        <title>Large-scale bioinformatics analysis of Bacillus genomes uncovers conserved roles of natural products in bacterial physiology.</title>
        <authorList>
            <consortium name="Agbiome Team Llc"/>
            <person name="Bleich R.M."/>
            <person name="Grubbs K.J."/>
            <person name="Santa Maria K.C."/>
            <person name="Allen S.E."/>
            <person name="Farag S."/>
            <person name="Shank E.A."/>
            <person name="Bowers A."/>
        </authorList>
    </citation>
    <scope>NUCLEOTIDE SEQUENCE [LARGE SCALE GENOMIC DNA]</scope>
    <source>
        <strain evidence="2 3">AFS053130</strain>
    </source>
</reference>
<evidence type="ECO:0000313" key="3">
    <source>
        <dbReference type="Proteomes" id="UP000222054"/>
    </source>
</evidence>
<evidence type="ECO:0000256" key="1">
    <source>
        <dbReference type="SAM" id="MobiDB-lite"/>
    </source>
</evidence>
<dbReference type="EMBL" id="NUHO01000243">
    <property type="protein sequence ID" value="PGM87387.1"/>
    <property type="molecule type" value="Genomic_DNA"/>
</dbReference>
<accession>A0A2B9DIL5</accession>
<dbReference type="AlphaFoldDB" id="A0A2B9DIL5"/>
<feature type="compositionally biased region" description="Basic and acidic residues" evidence="1">
    <location>
        <begin position="48"/>
        <end position="61"/>
    </location>
</feature>
<gene>
    <name evidence="2" type="ORF">CN958_30295</name>
</gene>
<name>A0A2B9DIL5_BACCE</name>